<feature type="transmembrane region" description="Helical" evidence="1">
    <location>
        <begin position="100"/>
        <end position="118"/>
    </location>
</feature>
<reference evidence="4 5" key="1">
    <citation type="journal article" date="2016" name="PLoS ONE">
        <title>The Identification of Novel Diagnostic Marker Genes for the Detection of Beer Spoiling Pediococcus damnosus Strains Using the BlAst Diagnostic Gene findEr.</title>
        <authorList>
            <person name="Behr J."/>
            <person name="Geissler A.J."/>
            <person name="Schmid J."/>
            <person name="Zehe A."/>
            <person name="Vogel R.F."/>
        </authorList>
    </citation>
    <scope>NUCLEOTIDE SEQUENCE [LARGE SCALE GENOMIC DNA]</scope>
    <source>
        <strain evidence="2 5">TMW 2.1533</strain>
        <strain evidence="3 4">TMW 2.1535</strain>
    </source>
</reference>
<feature type="transmembrane region" description="Helical" evidence="1">
    <location>
        <begin position="280"/>
        <end position="299"/>
    </location>
</feature>
<evidence type="ECO:0000313" key="5">
    <source>
        <dbReference type="Proteomes" id="UP000076405"/>
    </source>
</evidence>
<dbReference type="EMBL" id="CP012288">
    <property type="protein sequence ID" value="AMV67320.1"/>
    <property type="molecule type" value="Genomic_DNA"/>
</dbReference>
<dbReference type="Proteomes" id="UP000076405">
    <property type="component" value="Chromosome"/>
</dbReference>
<keyword evidence="1" id="KW-0472">Membrane</keyword>
<feature type="transmembrane region" description="Helical" evidence="1">
    <location>
        <begin position="319"/>
        <end position="340"/>
    </location>
</feature>
<sequence>MVKRFTKGIYFSFIFIFFVCFRYFLILCSDDFFWAGDKGQYLLHHFFVGNSTFGGSGNGRYLGSILEIYSVRHLIVGMLAYGIFLTLLIYLIYKICGSNNISLILATLAILLIPTGIFTDVIAWNAAFVNYVPPMVTSLTFIWINKQGLKDNYGLDVFLLILMLCGQLFLESMTIYQFLMVAFMIILQKYVLKDKVSKYNYFAFVGSIIGTILMVINPSYHMISNSSYRQTSHSILQIMHNYVFQTHFYFLTFNFLLNVLIAILFIMILLSNKNIRFRKIIVTILIGYLVYFVGINKYIDYKTVSFLFIVNNLNKTIAYLDTFVMTSFWILVLILILYLLPKNLKGLAIFFQISGGITAGPYLIVASPLRVREYFGNYIFMVLVAILIANYAFHVTFRNTNFNLSKLNFISFILVGLVSTNLLLIMGINHNANSIRTSNEAWLNTNKTLTTHVPFRKYVKNLDILSGQTKFYYKNRSNMNFTQKILH</sequence>
<feature type="transmembrane region" description="Helical" evidence="1">
    <location>
        <begin position="153"/>
        <end position="169"/>
    </location>
</feature>
<keyword evidence="1" id="KW-0812">Transmembrane</keyword>
<feature type="transmembrane region" description="Helical" evidence="1">
    <location>
        <begin position="9"/>
        <end position="27"/>
    </location>
</feature>
<feature type="transmembrane region" description="Helical" evidence="1">
    <location>
        <begin position="199"/>
        <end position="220"/>
    </location>
</feature>
<feature type="transmembrane region" description="Helical" evidence="1">
    <location>
        <begin position="347"/>
        <end position="366"/>
    </location>
</feature>
<dbReference type="Proteomes" id="UP000076244">
    <property type="component" value="Chromosome"/>
</dbReference>
<dbReference type="KEGG" id="pdm:ADU72_1391"/>
<keyword evidence="1" id="KW-1133">Transmembrane helix</keyword>
<organism evidence="2 5">
    <name type="scientific">Pediococcus damnosus</name>
    <dbReference type="NCBI Taxonomy" id="51663"/>
    <lineage>
        <taxon>Bacteria</taxon>
        <taxon>Bacillati</taxon>
        <taxon>Bacillota</taxon>
        <taxon>Bacilli</taxon>
        <taxon>Lactobacillales</taxon>
        <taxon>Lactobacillaceae</taxon>
        <taxon>Pediococcus</taxon>
    </lineage>
</organism>
<name>A0AAC9B1Q1_9LACO</name>
<feature type="transmembrane region" description="Helical" evidence="1">
    <location>
        <begin position="74"/>
        <end position="93"/>
    </location>
</feature>
<feature type="transmembrane region" description="Helical" evidence="1">
    <location>
        <begin position="409"/>
        <end position="428"/>
    </location>
</feature>
<feature type="transmembrane region" description="Helical" evidence="1">
    <location>
        <begin position="248"/>
        <end position="268"/>
    </location>
</feature>
<feature type="transmembrane region" description="Helical" evidence="1">
    <location>
        <begin position="378"/>
        <end position="397"/>
    </location>
</feature>
<dbReference type="AlphaFoldDB" id="A0AAC9B1Q1"/>
<keyword evidence="4" id="KW-1185">Reference proteome</keyword>
<evidence type="ECO:0000256" key="1">
    <source>
        <dbReference type="SAM" id="Phobius"/>
    </source>
</evidence>
<gene>
    <name evidence="2" type="ORF">ADU70_1306</name>
    <name evidence="3" type="ORF">ADU72_1391</name>
</gene>
<feature type="transmembrane region" description="Helical" evidence="1">
    <location>
        <begin position="124"/>
        <end position="144"/>
    </location>
</feature>
<evidence type="ECO:0000313" key="2">
    <source>
        <dbReference type="EMBL" id="AMV62794.1"/>
    </source>
</evidence>
<evidence type="ECO:0000313" key="3">
    <source>
        <dbReference type="EMBL" id="AMV67320.1"/>
    </source>
</evidence>
<dbReference type="RefSeq" id="WP_062904488.1">
    <property type="nucleotide sequence ID" value="NZ_CP012275.1"/>
</dbReference>
<accession>A0AAC9B1Q1</accession>
<protein>
    <recommendedName>
        <fullName evidence="6">Teichoic acid polysaccharide export protein</fullName>
    </recommendedName>
</protein>
<proteinExistence type="predicted"/>
<evidence type="ECO:0000313" key="4">
    <source>
        <dbReference type="Proteomes" id="UP000076244"/>
    </source>
</evidence>
<evidence type="ECO:0008006" key="6">
    <source>
        <dbReference type="Google" id="ProtNLM"/>
    </source>
</evidence>
<dbReference type="EMBL" id="CP012275">
    <property type="protein sequence ID" value="AMV62794.1"/>
    <property type="molecule type" value="Genomic_DNA"/>
</dbReference>